<dbReference type="InterPro" id="IPR047640">
    <property type="entry name" value="RpiR-like"/>
</dbReference>
<evidence type="ECO:0000256" key="2">
    <source>
        <dbReference type="ARBA" id="ARBA00023125"/>
    </source>
</evidence>
<keyword evidence="1" id="KW-0805">Transcription regulation</keyword>
<dbReference type="SUPFAM" id="SSF53697">
    <property type="entry name" value="SIS domain"/>
    <property type="match status" value="1"/>
</dbReference>
<keyword evidence="3" id="KW-0804">Transcription</keyword>
<dbReference type="GO" id="GO:0097367">
    <property type="term" value="F:carbohydrate derivative binding"/>
    <property type="evidence" value="ECO:0007669"/>
    <property type="project" value="InterPro"/>
</dbReference>
<dbReference type="GO" id="GO:0003700">
    <property type="term" value="F:DNA-binding transcription factor activity"/>
    <property type="evidence" value="ECO:0007669"/>
    <property type="project" value="InterPro"/>
</dbReference>
<proteinExistence type="predicted"/>
<dbReference type="Pfam" id="PF01418">
    <property type="entry name" value="HTH_6"/>
    <property type="match status" value="1"/>
</dbReference>
<protein>
    <submittedName>
        <fullName evidence="6">Putative HTH-type transcriptional regulator YbbH</fullName>
    </submittedName>
</protein>
<accession>A0A6N2TBJ1</accession>
<dbReference type="Pfam" id="PF01380">
    <property type="entry name" value="SIS"/>
    <property type="match status" value="1"/>
</dbReference>
<organism evidence="6">
    <name type="scientific">Anaerococcus vaginalis</name>
    <dbReference type="NCBI Taxonomy" id="33037"/>
    <lineage>
        <taxon>Bacteria</taxon>
        <taxon>Bacillati</taxon>
        <taxon>Bacillota</taxon>
        <taxon>Tissierellia</taxon>
        <taxon>Tissierellales</taxon>
        <taxon>Peptoniphilaceae</taxon>
        <taxon>Anaerococcus</taxon>
    </lineage>
</organism>
<dbReference type="Gene3D" id="3.40.50.10490">
    <property type="entry name" value="Glucose-6-phosphate isomerase like protein, domain 1"/>
    <property type="match status" value="1"/>
</dbReference>
<dbReference type="PANTHER" id="PTHR30514:SF1">
    <property type="entry name" value="HTH-TYPE TRANSCRIPTIONAL REGULATOR HEXR-RELATED"/>
    <property type="match status" value="1"/>
</dbReference>
<feature type="domain" description="SIS" evidence="5">
    <location>
        <begin position="128"/>
        <end position="272"/>
    </location>
</feature>
<evidence type="ECO:0000256" key="1">
    <source>
        <dbReference type="ARBA" id="ARBA00023015"/>
    </source>
</evidence>
<dbReference type="InterPro" id="IPR046348">
    <property type="entry name" value="SIS_dom_sf"/>
</dbReference>
<dbReference type="RefSeq" id="WP_156329115.1">
    <property type="nucleotide sequence ID" value="NZ_CACRSW010000026.1"/>
</dbReference>
<sequence>MSDELILDKIEAMLPYFTKSELKVAEYILNSNNTINCSLSTLAKKIKVSEPTIIRFSRSIGLNGYSDLKLKLSINNSINDSKELKNLDIKLNKGDDAYEIYRSLSEYTIKSIRSTWHNTLDKKSFEKAIDLIYNTHKNNKKIFLTGMGVSSILAESLQIKLMRLDIDSIFYSDIHLRLEACSNLKKDDLLICFTTLGKSKENHDFINLSKEKGVKVILITQFGVNKINKSSDIVIYTSAIENNLRLATQASFIVQNLIIETIFLSLALKDYDKISESVKDTKDIFHKYGYNLN</sequence>
<dbReference type="SUPFAM" id="SSF46689">
    <property type="entry name" value="Homeodomain-like"/>
    <property type="match status" value="1"/>
</dbReference>
<evidence type="ECO:0000259" key="4">
    <source>
        <dbReference type="PROSITE" id="PS51071"/>
    </source>
</evidence>
<evidence type="ECO:0000313" key="6">
    <source>
        <dbReference type="EMBL" id="VYT03184.1"/>
    </source>
</evidence>
<feature type="domain" description="HTH rpiR-type" evidence="4">
    <location>
        <begin position="4"/>
        <end position="79"/>
    </location>
</feature>
<keyword evidence="2" id="KW-0238">DNA-binding</keyword>
<dbReference type="GO" id="GO:0003677">
    <property type="term" value="F:DNA binding"/>
    <property type="evidence" value="ECO:0007669"/>
    <property type="project" value="UniProtKB-KW"/>
</dbReference>
<dbReference type="CDD" id="cd05013">
    <property type="entry name" value="SIS_RpiR"/>
    <property type="match status" value="1"/>
</dbReference>
<dbReference type="GO" id="GO:1901135">
    <property type="term" value="P:carbohydrate derivative metabolic process"/>
    <property type="evidence" value="ECO:0007669"/>
    <property type="project" value="InterPro"/>
</dbReference>
<dbReference type="PROSITE" id="PS51071">
    <property type="entry name" value="HTH_RPIR"/>
    <property type="match status" value="1"/>
</dbReference>
<dbReference type="Gene3D" id="1.10.10.10">
    <property type="entry name" value="Winged helix-like DNA-binding domain superfamily/Winged helix DNA-binding domain"/>
    <property type="match status" value="1"/>
</dbReference>
<evidence type="ECO:0000256" key="3">
    <source>
        <dbReference type="ARBA" id="ARBA00023163"/>
    </source>
</evidence>
<dbReference type="InterPro" id="IPR001347">
    <property type="entry name" value="SIS_dom"/>
</dbReference>
<dbReference type="InterPro" id="IPR000281">
    <property type="entry name" value="HTH_RpiR"/>
</dbReference>
<dbReference type="InterPro" id="IPR036388">
    <property type="entry name" value="WH-like_DNA-bd_sf"/>
</dbReference>
<dbReference type="PROSITE" id="PS51464">
    <property type="entry name" value="SIS"/>
    <property type="match status" value="1"/>
</dbReference>
<name>A0A6N2TBJ1_9FIRM</name>
<dbReference type="EMBL" id="CACRSW010000026">
    <property type="protein sequence ID" value="VYT03184.1"/>
    <property type="molecule type" value="Genomic_DNA"/>
</dbReference>
<evidence type="ECO:0000259" key="5">
    <source>
        <dbReference type="PROSITE" id="PS51464"/>
    </source>
</evidence>
<dbReference type="InterPro" id="IPR009057">
    <property type="entry name" value="Homeodomain-like_sf"/>
</dbReference>
<gene>
    <name evidence="6" type="primary">ybbH_2</name>
    <name evidence="6" type="ORF">AVLFYP127_00572</name>
</gene>
<reference evidence="6" key="1">
    <citation type="submission" date="2019-11" db="EMBL/GenBank/DDBJ databases">
        <authorList>
            <person name="Feng L."/>
        </authorList>
    </citation>
    <scope>NUCLEOTIDE SEQUENCE</scope>
    <source>
        <strain evidence="6">AvaginalisLFYP127</strain>
    </source>
</reference>
<dbReference type="InterPro" id="IPR035472">
    <property type="entry name" value="RpiR-like_SIS"/>
</dbReference>
<dbReference type="AlphaFoldDB" id="A0A6N2TBJ1"/>
<dbReference type="PANTHER" id="PTHR30514">
    <property type="entry name" value="GLUCOKINASE"/>
    <property type="match status" value="1"/>
</dbReference>